<protein>
    <submittedName>
        <fullName evidence="1">FIG00687856: Predicted nucleotidyltransferases</fullName>
    </submittedName>
</protein>
<accession>A0A3B0Z7Z8</accession>
<proteinExistence type="predicted"/>
<dbReference type="AlphaFoldDB" id="A0A3B0Z7Z8"/>
<dbReference type="GO" id="GO:0016740">
    <property type="term" value="F:transferase activity"/>
    <property type="evidence" value="ECO:0007669"/>
    <property type="project" value="UniProtKB-KW"/>
</dbReference>
<sequence>MTMGTHIDKSGQHIADLTPVPQHPALQSLVSALRARYGENVVAVLFYGSCLRSGDPYDGLVDLYLIVDRYREANSSLARAMWNGLLPPNVFYTEVAHEAQTVRCKYAVLTLTDLQRGTSRRWFHSYLWGRFCQPVAIAWHRDTDSRQQISHCLLQAVTTFLQRALPALSPEGNMLSLWRDGLTLSYRTELRPESANRAGELVAANLSYYETVTGYAATTLAPDFRLEPSATDLRYRTSHPAPKRFVAKLAWKLRSLQGKLLSVARLLKALFTFDGGLDYIAWKLERHSGVSVEIPDRVRRWPLIFIWGMFWDLYRRGAFR</sequence>
<gene>
    <name evidence="1" type="ORF">MNBD_GAMMA14-494</name>
</gene>
<evidence type="ECO:0000313" key="1">
    <source>
        <dbReference type="EMBL" id="VAW76806.1"/>
    </source>
</evidence>
<dbReference type="EMBL" id="UOFM01000195">
    <property type="protein sequence ID" value="VAW76806.1"/>
    <property type="molecule type" value="Genomic_DNA"/>
</dbReference>
<reference evidence="1" key="1">
    <citation type="submission" date="2018-06" db="EMBL/GenBank/DDBJ databases">
        <authorList>
            <person name="Zhirakovskaya E."/>
        </authorList>
    </citation>
    <scope>NUCLEOTIDE SEQUENCE</scope>
</reference>
<name>A0A3B0Z7Z8_9ZZZZ</name>
<organism evidence="1">
    <name type="scientific">hydrothermal vent metagenome</name>
    <dbReference type="NCBI Taxonomy" id="652676"/>
    <lineage>
        <taxon>unclassified sequences</taxon>
        <taxon>metagenomes</taxon>
        <taxon>ecological metagenomes</taxon>
    </lineage>
</organism>
<keyword evidence="1" id="KW-0808">Transferase</keyword>